<dbReference type="EMBL" id="MIKG01000004">
    <property type="protein sequence ID" value="RAO66658.1"/>
    <property type="molecule type" value="Genomic_DNA"/>
</dbReference>
<dbReference type="GeneID" id="63791887"/>
<dbReference type="OrthoDB" id="5376804at2759"/>
<organism evidence="3 4">
    <name type="scientific">Talaromyces amestolkiae</name>
    <dbReference type="NCBI Taxonomy" id="1196081"/>
    <lineage>
        <taxon>Eukaryota</taxon>
        <taxon>Fungi</taxon>
        <taxon>Dikarya</taxon>
        <taxon>Ascomycota</taxon>
        <taxon>Pezizomycotina</taxon>
        <taxon>Eurotiomycetes</taxon>
        <taxon>Eurotiomycetidae</taxon>
        <taxon>Eurotiales</taxon>
        <taxon>Trichocomaceae</taxon>
        <taxon>Talaromyces</taxon>
        <taxon>Talaromyces sect. Talaromyces</taxon>
    </lineage>
</organism>
<feature type="transmembrane region" description="Helical" evidence="2">
    <location>
        <begin position="588"/>
        <end position="608"/>
    </location>
</feature>
<comment type="caution">
    <text evidence="3">The sequence shown here is derived from an EMBL/GenBank/DDBJ whole genome shotgun (WGS) entry which is preliminary data.</text>
</comment>
<proteinExistence type="predicted"/>
<sequence length="683" mass="74665">MSPSLPHESQQAAVDSPVSPQSSSGLFPPYYPERTTSLPPSDTSSTGQRSQSQASNKTSSQVYTQEAIGAVAGDSTPKRKSLWQKFTYFFLVVLSRGWCIEYISCVISVAAYVSIVLVLNRYDQKAMPSWPMGITLNTLLAFLTAVSQTCFVQPVVQGLSQMKWNWFASKSRPLADFESFDNASRGAWGSILLVFSTKGRLSVLLAAVILVTSAVTSTITQAALSQDTRYTPGTGNATTERLTTDYGLQMGTINEAMAIMMNAMYTSANSTYEFDTPLCSSGNCDWPTFGSLAVCSQTNDITDQLRTLTGEAQCCWQNSTANKLEPWNWGPATCQNCTYSGLPNGFYLDYFASGNMANTSNIWLSAEGNGSAWSNVYSFTNETFGPNALNAVQVVYLDSTDESYYNISIGLPNSTVLLNHSRAAETLFYLCAQTYDVSTTNGSATTTVNATLHSINDTQAVTVTDGSHYNIDTFHTFILDGQNYSYYTVDWNLGQMLSSFTSGFYNYDVTGDGLDVMTPFSYAVGNTLYHTVDVSTSSATTDGLMRQALASMVDNMAKGLTNWLRSKGTAAEGQANTLEIFVVVKWDFLIFLGVQVLLSAVFLVWIVADSRIRKTRILKESALATLLAIPGSDREYLEGLLSATEEGEMGAERREDIEQNSRAKLIKDTITGQWSLKVVDQKV</sequence>
<feature type="transmembrane region" description="Helical" evidence="2">
    <location>
        <begin position="88"/>
        <end position="119"/>
    </location>
</feature>
<name>A0A364KSX1_TALAM</name>
<accession>A0A364KSX1</accession>
<dbReference type="PANTHER" id="PTHR35394:SF5">
    <property type="entry name" value="DUF3176 DOMAIN-CONTAINING PROTEIN"/>
    <property type="match status" value="1"/>
</dbReference>
<keyword evidence="2" id="KW-1133">Transmembrane helix</keyword>
<feature type="region of interest" description="Disordered" evidence="1">
    <location>
        <begin position="1"/>
        <end position="61"/>
    </location>
</feature>
<evidence type="ECO:0000256" key="2">
    <source>
        <dbReference type="SAM" id="Phobius"/>
    </source>
</evidence>
<dbReference type="Proteomes" id="UP000249363">
    <property type="component" value="Unassembled WGS sequence"/>
</dbReference>
<dbReference type="AlphaFoldDB" id="A0A364KSX1"/>
<feature type="compositionally biased region" description="Polar residues" evidence="1">
    <location>
        <begin position="1"/>
        <end position="25"/>
    </location>
</feature>
<evidence type="ECO:0000313" key="3">
    <source>
        <dbReference type="EMBL" id="RAO66658.1"/>
    </source>
</evidence>
<evidence type="ECO:0000313" key="4">
    <source>
        <dbReference type="Proteomes" id="UP000249363"/>
    </source>
</evidence>
<reference evidence="3 4" key="1">
    <citation type="journal article" date="2017" name="Biotechnol. Biofuels">
        <title>Differential beta-glucosidase expression as a function of carbon source availability in Talaromyces amestolkiae: a genomic and proteomic approach.</title>
        <authorList>
            <person name="de Eugenio L.I."/>
            <person name="Mendez-Liter J.A."/>
            <person name="Nieto-Dominguez M."/>
            <person name="Alonso L."/>
            <person name="Gil-Munoz J."/>
            <person name="Barriuso J."/>
            <person name="Prieto A."/>
            <person name="Martinez M.J."/>
        </authorList>
    </citation>
    <scope>NUCLEOTIDE SEQUENCE [LARGE SCALE GENOMIC DNA]</scope>
    <source>
        <strain evidence="3 4">CIB</strain>
    </source>
</reference>
<feature type="compositionally biased region" description="Low complexity" evidence="1">
    <location>
        <begin position="35"/>
        <end position="46"/>
    </location>
</feature>
<evidence type="ECO:0000256" key="1">
    <source>
        <dbReference type="SAM" id="MobiDB-lite"/>
    </source>
</evidence>
<feature type="compositionally biased region" description="Polar residues" evidence="1">
    <location>
        <begin position="47"/>
        <end position="61"/>
    </location>
</feature>
<dbReference type="STRING" id="1196081.A0A364KSX1"/>
<gene>
    <name evidence="3" type="ORF">BHQ10_002670</name>
</gene>
<dbReference type="PANTHER" id="PTHR35394">
    <property type="entry name" value="DUF3176 DOMAIN-CONTAINING PROTEIN"/>
    <property type="match status" value="1"/>
</dbReference>
<keyword evidence="2" id="KW-0812">Transmembrane</keyword>
<keyword evidence="2" id="KW-0472">Membrane</keyword>
<dbReference type="Pfam" id="PF11374">
    <property type="entry name" value="DUF3176"/>
    <property type="match status" value="1"/>
</dbReference>
<feature type="transmembrane region" description="Helical" evidence="2">
    <location>
        <begin position="201"/>
        <end position="224"/>
    </location>
</feature>
<protein>
    <submittedName>
        <fullName evidence="3">Uncharacterized protein</fullName>
    </submittedName>
</protein>
<keyword evidence="4" id="KW-1185">Reference proteome</keyword>
<dbReference type="RefSeq" id="XP_040731175.1">
    <property type="nucleotide sequence ID" value="XM_040874842.1"/>
</dbReference>
<dbReference type="InterPro" id="IPR021514">
    <property type="entry name" value="DUF3176"/>
</dbReference>